<dbReference type="InterPro" id="IPR052521">
    <property type="entry name" value="Cell_div_SPOR-domain"/>
</dbReference>
<protein>
    <submittedName>
        <fullName evidence="4">SPOR domain-containing protein</fullName>
    </submittedName>
</protein>
<keyword evidence="5" id="KW-1185">Reference proteome</keyword>
<gene>
    <name evidence="4" type="ORF">DHf2319_07710</name>
</gene>
<dbReference type="Proteomes" id="UP000831607">
    <property type="component" value="Chromosome"/>
</dbReference>
<dbReference type="Pfam" id="PF05036">
    <property type="entry name" value="SPOR"/>
    <property type="match status" value="1"/>
</dbReference>
<feature type="compositionally biased region" description="Low complexity" evidence="1">
    <location>
        <begin position="125"/>
        <end position="141"/>
    </location>
</feature>
<dbReference type="SUPFAM" id="SSF110997">
    <property type="entry name" value="Sporulation related repeat"/>
    <property type="match status" value="1"/>
</dbReference>
<keyword evidence="2" id="KW-0472">Membrane</keyword>
<feature type="region of interest" description="Disordered" evidence="1">
    <location>
        <begin position="80"/>
        <end position="174"/>
    </location>
</feature>
<keyword evidence="2" id="KW-0812">Transmembrane</keyword>
<dbReference type="RefSeq" id="WP_243477540.1">
    <property type="nucleotide sequence ID" value="NZ_CP063982.1"/>
</dbReference>
<proteinExistence type="predicted"/>
<dbReference type="Gene3D" id="3.30.70.1070">
    <property type="entry name" value="Sporulation related repeat"/>
    <property type="match status" value="1"/>
</dbReference>
<feature type="compositionally biased region" description="Basic and acidic residues" evidence="1">
    <location>
        <begin position="1"/>
        <end position="11"/>
    </location>
</feature>
<feature type="domain" description="SPOR" evidence="3">
    <location>
        <begin position="196"/>
        <end position="276"/>
    </location>
</feature>
<evidence type="ECO:0000259" key="3">
    <source>
        <dbReference type="PROSITE" id="PS51724"/>
    </source>
</evidence>
<dbReference type="PROSITE" id="PS51724">
    <property type="entry name" value="SPOR"/>
    <property type="match status" value="1"/>
</dbReference>
<dbReference type="InterPro" id="IPR007730">
    <property type="entry name" value="SPOR-like_dom"/>
</dbReference>
<dbReference type="PANTHER" id="PTHR38687:SF1">
    <property type="entry name" value="CELL DIVISION PROTEIN DEDD"/>
    <property type="match status" value="1"/>
</dbReference>
<evidence type="ECO:0000313" key="4">
    <source>
        <dbReference type="EMBL" id="UOD49379.1"/>
    </source>
</evidence>
<sequence>MGLFSRKEAKSSRRTAHRPRPSVSSEAQAASLRVRARRRLAGAVALVLAAVIVLPMLLDGEPRPVPAGIEIAVPERNAAFNPQLSAPPTTDPSAESNAGVAATPETSGLPKEAVGNVGVPSTDLTAGAPAAGKPAATTQPKPESKPESKPVAAQEAQSSPAPKAAAATAASEVAKPDQTAEALAILAGRQPSATASSATGSFVLQVASYGSDTEAKSRLDKLKTQGVSNAFVEPATVNGKQTFRLRVGPFDSRAAAQAAQARLRTLGYDNGFITTK</sequence>
<dbReference type="InterPro" id="IPR036680">
    <property type="entry name" value="SPOR-like_sf"/>
</dbReference>
<feature type="region of interest" description="Disordered" evidence="1">
    <location>
        <begin position="1"/>
        <end position="29"/>
    </location>
</feature>
<accession>A0ABY4AGF9</accession>
<organism evidence="4 5">
    <name type="scientific">Orrella daihaiensis</name>
    <dbReference type="NCBI Taxonomy" id="2782176"/>
    <lineage>
        <taxon>Bacteria</taxon>
        <taxon>Pseudomonadati</taxon>
        <taxon>Pseudomonadota</taxon>
        <taxon>Betaproteobacteria</taxon>
        <taxon>Burkholderiales</taxon>
        <taxon>Alcaligenaceae</taxon>
        <taxon>Orrella</taxon>
    </lineage>
</organism>
<reference evidence="4 5" key="1">
    <citation type="submission" date="2020-11" db="EMBL/GenBank/DDBJ databases">
        <title>Algicoccus daihaiensis sp.nov., isolated from Daihai Lake in Inner Mongolia.</title>
        <authorList>
            <person name="Kai J."/>
        </authorList>
    </citation>
    <scope>NUCLEOTIDE SEQUENCE [LARGE SCALE GENOMIC DNA]</scope>
    <source>
        <strain evidence="5">f23</strain>
    </source>
</reference>
<keyword evidence="2" id="KW-1133">Transmembrane helix</keyword>
<feature type="compositionally biased region" description="Polar residues" evidence="1">
    <location>
        <begin position="80"/>
        <end position="96"/>
    </location>
</feature>
<feature type="compositionally biased region" description="Low complexity" evidence="1">
    <location>
        <begin position="149"/>
        <end position="173"/>
    </location>
</feature>
<evidence type="ECO:0000313" key="5">
    <source>
        <dbReference type="Proteomes" id="UP000831607"/>
    </source>
</evidence>
<name>A0ABY4AGF9_9BURK</name>
<evidence type="ECO:0000256" key="2">
    <source>
        <dbReference type="SAM" id="Phobius"/>
    </source>
</evidence>
<dbReference type="EMBL" id="CP063982">
    <property type="protein sequence ID" value="UOD49379.1"/>
    <property type="molecule type" value="Genomic_DNA"/>
</dbReference>
<feature type="transmembrane region" description="Helical" evidence="2">
    <location>
        <begin position="40"/>
        <end position="58"/>
    </location>
</feature>
<evidence type="ECO:0000256" key="1">
    <source>
        <dbReference type="SAM" id="MobiDB-lite"/>
    </source>
</evidence>
<dbReference type="PANTHER" id="PTHR38687">
    <property type="entry name" value="CELL DIVISION PROTEIN DEDD-RELATED"/>
    <property type="match status" value="1"/>
</dbReference>